<dbReference type="Proteomes" id="UP000623467">
    <property type="component" value="Unassembled WGS sequence"/>
</dbReference>
<sequence>MSTSAYAAELQLVDSTLGAMFIGLVVSCMLFGVSSLQVYYYYHYYPYDGWLHKVSVGVLWVLDATHLSLTIYSSYYYGINGFGQFAVLDVVIWPVKLEVAINVVIILLVQSLYAYRVWILGGYHHGVLGYLVAGVVLGGFGIGIVLSYETYSVSNWTQISDIAWAVESSFAASTSIDIIISMAMCYYLWRSKGPESRLNSRISTLMQYTLSSGVFTSACSCSCLLTFIFRPNSLAFLALSYILTRLYMNSFMAMMNARQRVHRHNDSTFVLSSQSPSTSRPPRVLGDPESQRSQDNKFDWVDIPATTPTLSGGTYIPHLNGPAVYGSPTETYTKQW</sequence>
<keyword evidence="2" id="KW-0472">Membrane</keyword>
<feature type="transmembrane region" description="Helical" evidence="2">
    <location>
        <begin position="127"/>
        <end position="148"/>
    </location>
</feature>
<evidence type="ECO:0000259" key="3">
    <source>
        <dbReference type="Pfam" id="PF20152"/>
    </source>
</evidence>
<comment type="caution">
    <text evidence="4">The sequence shown here is derived from an EMBL/GenBank/DDBJ whole genome shotgun (WGS) entry which is preliminary data.</text>
</comment>
<keyword evidence="2" id="KW-1133">Transmembrane helix</keyword>
<dbReference type="PANTHER" id="PTHR40465:SF1">
    <property type="entry name" value="DUF6534 DOMAIN-CONTAINING PROTEIN"/>
    <property type="match status" value="1"/>
</dbReference>
<keyword evidence="2" id="KW-0812">Transmembrane</keyword>
<reference evidence="4" key="1">
    <citation type="submission" date="2020-05" db="EMBL/GenBank/DDBJ databases">
        <title>Mycena genomes resolve the evolution of fungal bioluminescence.</title>
        <authorList>
            <person name="Tsai I.J."/>
        </authorList>
    </citation>
    <scope>NUCLEOTIDE SEQUENCE</scope>
    <source>
        <strain evidence="4">160909Yilan</strain>
    </source>
</reference>
<feature type="compositionally biased region" description="Basic and acidic residues" evidence="1">
    <location>
        <begin position="289"/>
        <end position="298"/>
    </location>
</feature>
<feature type="transmembrane region" description="Helical" evidence="2">
    <location>
        <begin position="168"/>
        <end position="189"/>
    </location>
</feature>
<evidence type="ECO:0000256" key="2">
    <source>
        <dbReference type="SAM" id="Phobius"/>
    </source>
</evidence>
<dbReference type="EMBL" id="JACAZH010000002">
    <property type="protein sequence ID" value="KAF7375368.1"/>
    <property type="molecule type" value="Genomic_DNA"/>
</dbReference>
<feature type="domain" description="DUF6534" evidence="3">
    <location>
        <begin position="174"/>
        <end position="260"/>
    </location>
</feature>
<keyword evidence="5" id="KW-1185">Reference proteome</keyword>
<dbReference type="PANTHER" id="PTHR40465">
    <property type="entry name" value="CHROMOSOME 1, WHOLE GENOME SHOTGUN SEQUENCE"/>
    <property type="match status" value="1"/>
</dbReference>
<evidence type="ECO:0000313" key="5">
    <source>
        <dbReference type="Proteomes" id="UP000623467"/>
    </source>
</evidence>
<dbReference type="Pfam" id="PF20152">
    <property type="entry name" value="DUF6534"/>
    <property type="match status" value="1"/>
</dbReference>
<organism evidence="4 5">
    <name type="scientific">Mycena sanguinolenta</name>
    <dbReference type="NCBI Taxonomy" id="230812"/>
    <lineage>
        <taxon>Eukaryota</taxon>
        <taxon>Fungi</taxon>
        <taxon>Dikarya</taxon>
        <taxon>Basidiomycota</taxon>
        <taxon>Agaricomycotina</taxon>
        <taxon>Agaricomycetes</taxon>
        <taxon>Agaricomycetidae</taxon>
        <taxon>Agaricales</taxon>
        <taxon>Marasmiineae</taxon>
        <taxon>Mycenaceae</taxon>
        <taxon>Mycena</taxon>
    </lineage>
</organism>
<gene>
    <name evidence="4" type="ORF">MSAN_00424300</name>
</gene>
<feature type="transmembrane region" description="Helical" evidence="2">
    <location>
        <begin position="97"/>
        <end position="115"/>
    </location>
</feature>
<feature type="region of interest" description="Disordered" evidence="1">
    <location>
        <begin position="270"/>
        <end position="298"/>
    </location>
</feature>
<feature type="transmembrane region" description="Helical" evidence="2">
    <location>
        <begin position="235"/>
        <end position="255"/>
    </location>
</feature>
<evidence type="ECO:0000313" key="4">
    <source>
        <dbReference type="EMBL" id="KAF7375368.1"/>
    </source>
</evidence>
<feature type="transmembrane region" description="Helical" evidence="2">
    <location>
        <begin position="54"/>
        <end position="77"/>
    </location>
</feature>
<dbReference type="InterPro" id="IPR045339">
    <property type="entry name" value="DUF6534"/>
</dbReference>
<feature type="transmembrane region" description="Helical" evidence="2">
    <location>
        <begin position="20"/>
        <end position="42"/>
    </location>
</feature>
<name>A0A8H6ZAL2_9AGAR</name>
<evidence type="ECO:0000256" key="1">
    <source>
        <dbReference type="SAM" id="MobiDB-lite"/>
    </source>
</evidence>
<dbReference type="AlphaFoldDB" id="A0A8H6ZAL2"/>
<feature type="transmembrane region" description="Helical" evidence="2">
    <location>
        <begin position="210"/>
        <end position="229"/>
    </location>
</feature>
<feature type="compositionally biased region" description="Low complexity" evidence="1">
    <location>
        <begin position="272"/>
        <end position="283"/>
    </location>
</feature>
<protein>
    <recommendedName>
        <fullName evidence="3">DUF6534 domain-containing protein</fullName>
    </recommendedName>
</protein>
<accession>A0A8H6ZAL2</accession>
<proteinExistence type="predicted"/>
<dbReference type="OrthoDB" id="2798516at2759"/>